<dbReference type="GO" id="GO:0002949">
    <property type="term" value="P:tRNA threonylcarbamoyladenosine modification"/>
    <property type="evidence" value="ECO:0007669"/>
    <property type="project" value="InterPro"/>
</dbReference>
<dbReference type="InterPro" id="IPR000905">
    <property type="entry name" value="Gcp-like_dom"/>
</dbReference>
<gene>
    <name evidence="2" type="ORF">SAMN05421738_103176</name>
</gene>
<dbReference type="SUPFAM" id="SSF53067">
    <property type="entry name" value="Actin-like ATPase domain"/>
    <property type="match status" value="2"/>
</dbReference>
<organism evidence="2 3">
    <name type="scientific">Algoriella xinjiangensis</name>
    <dbReference type="NCBI Taxonomy" id="684065"/>
    <lineage>
        <taxon>Bacteria</taxon>
        <taxon>Pseudomonadati</taxon>
        <taxon>Bacteroidota</taxon>
        <taxon>Flavobacteriia</taxon>
        <taxon>Flavobacteriales</taxon>
        <taxon>Weeksellaceae</taxon>
        <taxon>Algoriella</taxon>
    </lineage>
</organism>
<dbReference type="NCBIfam" id="TIGR03725">
    <property type="entry name" value="T6A_YeaZ"/>
    <property type="match status" value="1"/>
</dbReference>
<dbReference type="STRING" id="684065.SAMN05421738_103176"/>
<feature type="domain" description="Gcp-like" evidence="1">
    <location>
        <begin position="36"/>
        <end position="201"/>
    </location>
</feature>
<dbReference type="GO" id="GO:0005829">
    <property type="term" value="C:cytosol"/>
    <property type="evidence" value="ECO:0007669"/>
    <property type="project" value="TreeGrafter"/>
</dbReference>
<reference evidence="3" key="1">
    <citation type="submission" date="2016-10" db="EMBL/GenBank/DDBJ databases">
        <authorList>
            <person name="Varghese N."/>
            <person name="Submissions S."/>
        </authorList>
    </citation>
    <scope>NUCLEOTIDE SEQUENCE [LARGE SCALE GENOMIC DNA]</scope>
    <source>
        <strain evidence="3">XJ109</strain>
    </source>
</reference>
<evidence type="ECO:0000259" key="1">
    <source>
        <dbReference type="Pfam" id="PF00814"/>
    </source>
</evidence>
<name>A0A1I4UBW0_9FLAO</name>
<dbReference type="PANTHER" id="PTHR11735">
    <property type="entry name" value="TRNA N6-ADENOSINE THREONYLCARBAMOYLTRANSFERASE"/>
    <property type="match status" value="1"/>
</dbReference>
<evidence type="ECO:0000313" key="2">
    <source>
        <dbReference type="EMBL" id="SFM86466.1"/>
    </source>
</evidence>
<dbReference type="Proteomes" id="UP000199149">
    <property type="component" value="Unassembled WGS sequence"/>
</dbReference>
<keyword evidence="3" id="KW-1185">Reference proteome</keyword>
<sequence length="223" mass="24882">MATILNIETSTKNCSVSIAKDGVQLCLVEENEESFAHGEKLNQFIEWCLDGAEIKLKDLDAICVSKGPGSYTGLRIGVSSAKGFAYGLDLPLLAINSLQILAESQINQGYDLIIPMIDARRMEVYTAQYDNFGKQLTDTEAKVIDETSFEELQGKKIVFVGDGAEKCEETLRHLDATFIQIFPSAKYMCQLAEDKFNQNLVEDVAYFEPYYLKDFVAGKKKSE</sequence>
<proteinExistence type="predicted"/>
<dbReference type="RefSeq" id="WP_092906794.1">
    <property type="nucleotide sequence ID" value="NZ_FOUZ01000003.1"/>
</dbReference>
<dbReference type="Gene3D" id="3.30.420.40">
    <property type="match status" value="2"/>
</dbReference>
<dbReference type="OrthoDB" id="9784166at2"/>
<dbReference type="AlphaFoldDB" id="A0A1I4UBW0"/>
<dbReference type="CDD" id="cd24032">
    <property type="entry name" value="ASKHA_NBD_TsaB"/>
    <property type="match status" value="1"/>
</dbReference>
<accession>A0A1I4UBW0</accession>
<evidence type="ECO:0000313" key="3">
    <source>
        <dbReference type="Proteomes" id="UP000199149"/>
    </source>
</evidence>
<dbReference type="PANTHER" id="PTHR11735:SF11">
    <property type="entry name" value="TRNA THREONYLCARBAMOYLADENOSINE BIOSYNTHESIS PROTEIN TSAB"/>
    <property type="match status" value="1"/>
</dbReference>
<dbReference type="InterPro" id="IPR022496">
    <property type="entry name" value="T6A_TsaB"/>
</dbReference>
<dbReference type="Pfam" id="PF00814">
    <property type="entry name" value="TsaD"/>
    <property type="match status" value="1"/>
</dbReference>
<dbReference type="EMBL" id="FOUZ01000003">
    <property type="protein sequence ID" value="SFM86466.1"/>
    <property type="molecule type" value="Genomic_DNA"/>
</dbReference>
<protein>
    <submittedName>
        <fullName evidence="2">tRNA threonylcarbamoyladenosine biosynthesis protein TsaB</fullName>
    </submittedName>
</protein>
<dbReference type="InterPro" id="IPR043129">
    <property type="entry name" value="ATPase_NBD"/>
</dbReference>